<proteinExistence type="predicted"/>
<accession>A0ACC0AQD0</accession>
<name>A0ACC0AQD0_CATRO</name>
<organism evidence="1 2">
    <name type="scientific">Catharanthus roseus</name>
    <name type="common">Madagascar periwinkle</name>
    <name type="synonym">Vinca rosea</name>
    <dbReference type="NCBI Taxonomy" id="4058"/>
    <lineage>
        <taxon>Eukaryota</taxon>
        <taxon>Viridiplantae</taxon>
        <taxon>Streptophyta</taxon>
        <taxon>Embryophyta</taxon>
        <taxon>Tracheophyta</taxon>
        <taxon>Spermatophyta</taxon>
        <taxon>Magnoliopsida</taxon>
        <taxon>eudicotyledons</taxon>
        <taxon>Gunneridae</taxon>
        <taxon>Pentapetalae</taxon>
        <taxon>asterids</taxon>
        <taxon>lamiids</taxon>
        <taxon>Gentianales</taxon>
        <taxon>Apocynaceae</taxon>
        <taxon>Rauvolfioideae</taxon>
        <taxon>Vinceae</taxon>
        <taxon>Catharanthinae</taxon>
        <taxon>Catharanthus</taxon>
    </lineage>
</organism>
<keyword evidence="2" id="KW-1185">Reference proteome</keyword>
<gene>
    <name evidence="1" type="ORF">M9H77_22393</name>
</gene>
<protein>
    <submittedName>
        <fullName evidence="1">Uncharacterized protein</fullName>
    </submittedName>
</protein>
<sequence>MRKLEDYQFKLARDMYNFNQGGGNGLMLMVETTMEMETSILEEKLELVISLLMINLLSILLKMIMGVMIEIMLDMIIMSIFLMIVMKMLPLLNIRLLVWVLECVLLPDKSIGKYIEQRDYVLPFLGVFMRNVNAFILSNQHEVFLSEQIAFFSSKHELSIVVTTFKTLFENTFSVKFYHLYFKEFLFTKDFENQIRAHFEMFKINLNELLKAKLRTGEWFPLDNHGKLL</sequence>
<reference evidence="2" key="1">
    <citation type="journal article" date="2023" name="Nat. Plants">
        <title>Single-cell RNA sequencing provides a high-resolution roadmap for understanding the multicellular compartmentation of specialized metabolism.</title>
        <authorList>
            <person name="Sun S."/>
            <person name="Shen X."/>
            <person name="Li Y."/>
            <person name="Li Y."/>
            <person name="Wang S."/>
            <person name="Li R."/>
            <person name="Zhang H."/>
            <person name="Shen G."/>
            <person name="Guo B."/>
            <person name="Wei J."/>
            <person name="Xu J."/>
            <person name="St-Pierre B."/>
            <person name="Chen S."/>
            <person name="Sun C."/>
        </authorList>
    </citation>
    <scope>NUCLEOTIDE SEQUENCE [LARGE SCALE GENOMIC DNA]</scope>
</reference>
<dbReference type="EMBL" id="CM044705">
    <property type="protein sequence ID" value="KAI5663070.1"/>
    <property type="molecule type" value="Genomic_DNA"/>
</dbReference>
<evidence type="ECO:0000313" key="2">
    <source>
        <dbReference type="Proteomes" id="UP001060085"/>
    </source>
</evidence>
<comment type="caution">
    <text evidence="1">The sequence shown here is derived from an EMBL/GenBank/DDBJ whole genome shotgun (WGS) entry which is preliminary data.</text>
</comment>
<evidence type="ECO:0000313" key="1">
    <source>
        <dbReference type="EMBL" id="KAI5663070.1"/>
    </source>
</evidence>
<dbReference type="Proteomes" id="UP001060085">
    <property type="component" value="Linkage Group LG05"/>
</dbReference>